<dbReference type="GO" id="GO:0008757">
    <property type="term" value="F:S-adenosylmethionine-dependent methyltransferase activity"/>
    <property type="evidence" value="ECO:0007669"/>
    <property type="project" value="UniProtKB-ARBA"/>
</dbReference>
<evidence type="ECO:0000256" key="2">
    <source>
        <dbReference type="ARBA" id="ARBA00022679"/>
    </source>
</evidence>
<evidence type="ECO:0000259" key="5">
    <source>
        <dbReference type="Pfam" id="PF00891"/>
    </source>
</evidence>
<dbReference type="PROSITE" id="PS51683">
    <property type="entry name" value="SAM_OMT_II"/>
    <property type="match status" value="1"/>
</dbReference>
<evidence type="ECO:0000256" key="3">
    <source>
        <dbReference type="ARBA" id="ARBA00022691"/>
    </source>
</evidence>
<dbReference type="Pfam" id="PF00891">
    <property type="entry name" value="Methyltransf_2"/>
    <property type="match status" value="2"/>
</dbReference>
<evidence type="ECO:0000313" key="8">
    <source>
        <dbReference type="Proteomes" id="UP000626092"/>
    </source>
</evidence>
<dbReference type="GO" id="GO:0046983">
    <property type="term" value="F:protein dimerization activity"/>
    <property type="evidence" value="ECO:0007669"/>
    <property type="project" value="InterPro"/>
</dbReference>
<feature type="domain" description="O-methyltransferase dimerisation" evidence="6">
    <location>
        <begin position="22"/>
        <end position="132"/>
    </location>
</feature>
<keyword evidence="8" id="KW-1185">Reference proteome</keyword>
<evidence type="ECO:0000313" key="7">
    <source>
        <dbReference type="EMBL" id="KAF7132950.1"/>
    </source>
</evidence>
<keyword evidence="2" id="KW-0808">Transferase</keyword>
<dbReference type="InterPro" id="IPR036390">
    <property type="entry name" value="WH_DNA-bd_sf"/>
</dbReference>
<accession>A0A834GFY9</accession>
<keyword evidence="3" id="KW-0949">S-adenosyl-L-methionine</keyword>
<dbReference type="InterPro" id="IPR012967">
    <property type="entry name" value="COMT_dimerisation"/>
</dbReference>
<dbReference type="Gene3D" id="1.10.10.10">
    <property type="entry name" value="Winged helix-like DNA-binding domain superfamily/Winged helix DNA-binding domain"/>
    <property type="match status" value="1"/>
</dbReference>
<dbReference type="PANTHER" id="PTHR11746">
    <property type="entry name" value="O-METHYLTRANSFERASE"/>
    <property type="match status" value="1"/>
</dbReference>
<dbReference type="InterPro" id="IPR029063">
    <property type="entry name" value="SAM-dependent_MTases_sf"/>
</dbReference>
<evidence type="ECO:0000256" key="4">
    <source>
        <dbReference type="ARBA" id="ARBA00034481"/>
    </source>
</evidence>
<dbReference type="FunFam" id="1.10.10.10:FF:000357">
    <property type="entry name" value="Caffeic acid 3-O-methyltransferase"/>
    <property type="match status" value="1"/>
</dbReference>
<dbReference type="Proteomes" id="UP000626092">
    <property type="component" value="Unassembled WGS sequence"/>
</dbReference>
<comment type="caution">
    <text evidence="7">The sequence shown here is derived from an EMBL/GenBank/DDBJ whole genome shotgun (WGS) entry which is preliminary data.</text>
</comment>
<dbReference type="Pfam" id="PF08100">
    <property type="entry name" value="Dimerisation"/>
    <property type="match status" value="1"/>
</dbReference>
<dbReference type="AlphaFoldDB" id="A0A834GFY9"/>
<reference evidence="7" key="1">
    <citation type="submission" date="2019-11" db="EMBL/GenBank/DDBJ databases">
        <authorList>
            <person name="Liu Y."/>
            <person name="Hou J."/>
            <person name="Li T.-Q."/>
            <person name="Guan C.-H."/>
            <person name="Wu X."/>
            <person name="Wu H.-Z."/>
            <person name="Ling F."/>
            <person name="Zhang R."/>
            <person name="Shi X.-G."/>
            <person name="Ren J.-P."/>
            <person name="Chen E.-F."/>
            <person name="Sun J.-M."/>
        </authorList>
    </citation>
    <scope>NUCLEOTIDE SEQUENCE</scope>
    <source>
        <strain evidence="7">Adult_tree_wgs_1</strain>
        <tissue evidence="7">Leaves</tissue>
    </source>
</reference>
<proteinExistence type="inferred from homology"/>
<dbReference type="Gene3D" id="3.40.50.150">
    <property type="entry name" value="Vaccinia Virus protein VP39"/>
    <property type="match status" value="2"/>
</dbReference>
<dbReference type="GO" id="GO:0032259">
    <property type="term" value="P:methylation"/>
    <property type="evidence" value="ECO:0007669"/>
    <property type="project" value="UniProtKB-KW"/>
</dbReference>
<protein>
    <submittedName>
        <fullName evidence="7">Uncharacterized protein</fullName>
    </submittedName>
</protein>
<dbReference type="SUPFAM" id="SSF53335">
    <property type="entry name" value="S-adenosyl-L-methionine-dependent methyltransferases"/>
    <property type="match status" value="2"/>
</dbReference>
<dbReference type="FunFam" id="3.40.50.150:FF:000061">
    <property type="entry name" value="Caffeic acid O-methyltransferase"/>
    <property type="match status" value="1"/>
</dbReference>
<keyword evidence="1" id="KW-0489">Methyltransferase</keyword>
<dbReference type="SUPFAM" id="SSF46785">
    <property type="entry name" value="Winged helix' DNA-binding domain"/>
    <property type="match status" value="1"/>
</dbReference>
<evidence type="ECO:0000259" key="6">
    <source>
        <dbReference type="Pfam" id="PF08100"/>
    </source>
</evidence>
<dbReference type="InterPro" id="IPR036388">
    <property type="entry name" value="WH-like_DNA-bd_sf"/>
</dbReference>
<name>A0A834GFY9_RHOSS</name>
<gene>
    <name evidence="7" type="ORF">RHSIM_Rhsim09G0040200</name>
</gene>
<sequence>MEPCYRDNIDEEEDEKQYSYAMQVIRSSVLPLVLKAVIELEVLDIIAKEGPGAQLSASEIASRLPPSAAASGRNPDAPEMLDRMLRFLASHSILTCSAAISSSDDPTPTGPAAPVRETRVYGLAPVAKYFVPDQDGVSLRYLLFMSQDKVRINSWNELKGAVLEGGIPFERAHGMHFFEYCGKDARFNEVFNKAMQCVTKLLNNKIVHSYKGFEQLQSLVDVGGGLGVSLSLITAKYPHIKAINFDLPHVIQQAPPYPGVEHVGGDMLESVPKGDAIFMKWILHNWSDDECVQILKNCHKALPEHGKVIVVETILPAIVDTSNAARSAFHIDLQMMSELSGKERTEQEYQTLAFGAGFSGIKLDCYVMEFYKGGTCGRRYVRKCSEGRCHFHEEHGKVIVVETILPAIVDTSNAARSAFHIDLQMLSELGGKERTEQEYRSLAFGAGFSGIKLDCYVMEFYK</sequence>
<dbReference type="OrthoDB" id="1606438at2759"/>
<evidence type="ECO:0000256" key="1">
    <source>
        <dbReference type="ARBA" id="ARBA00022603"/>
    </source>
</evidence>
<dbReference type="InterPro" id="IPR016461">
    <property type="entry name" value="COMT-like"/>
</dbReference>
<feature type="domain" description="O-methyltransferase C-terminal" evidence="5">
    <location>
        <begin position="393"/>
        <end position="449"/>
    </location>
</feature>
<comment type="similarity">
    <text evidence="4">Belongs to the class I-like SAM-binding methyltransferase superfamily. Cation-independent O-methyltransferase family. COMT subfamily.</text>
</comment>
<organism evidence="7 8">
    <name type="scientific">Rhododendron simsii</name>
    <name type="common">Sims's rhododendron</name>
    <dbReference type="NCBI Taxonomy" id="118357"/>
    <lineage>
        <taxon>Eukaryota</taxon>
        <taxon>Viridiplantae</taxon>
        <taxon>Streptophyta</taxon>
        <taxon>Embryophyta</taxon>
        <taxon>Tracheophyta</taxon>
        <taxon>Spermatophyta</taxon>
        <taxon>Magnoliopsida</taxon>
        <taxon>eudicotyledons</taxon>
        <taxon>Gunneridae</taxon>
        <taxon>Pentapetalae</taxon>
        <taxon>asterids</taxon>
        <taxon>Ericales</taxon>
        <taxon>Ericaceae</taxon>
        <taxon>Ericoideae</taxon>
        <taxon>Rhodoreae</taxon>
        <taxon>Rhododendron</taxon>
    </lineage>
</organism>
<dbReference type="GO" id="GO:0008171">
    <property type="term" value="F:O-methyltransferase activity"/>
    <property type="evidence" value="ECO:0007669"/>
    <property type="project" value="InterPro"/>
</dbReference>
<dbReference type="EMBL" id="WJXA01000009">
    <property type="protein sequence ID" value="KAF7132950.1"/>
    <property type="molecule type" value="Genomic_DNA"/>
</dbReference>
<feature type="domain" description="O-methyltransferase C-terminal" evidence="5">
    <location>
        <begin position="155"/>
        <end position="359"/>
    </location>
</feature>
<dbReference type="InterPro" id="IPR001077">
    <property type="entry name" value="COMT_C"/>
</dbReference>